<evidence type="ECO:0000256" key="1">
    <source>
        <dbReference type="SAM" id="MobiDB-lite"/>
    </source>
</evidence>
<keyword evidence="3" id="KW-1185">Reference proteome</keyword>
<feature type="region of interest" description="Disordered" evidence="1">
    <location>
        <begin position="133"/>
        <end position="193"/>
    </location>
</feature>
<dbReference type="EMBL" id="JAIVGD010000015">
    <property type="protein sequence ID" value="KAH0757844.1"/>
    <property type="molecule type" value="Genomic_DNA"/>
</dbReference>
<dbReference type="Proteomes" id="UP000826656">
    <property type="component" value="Unassembled WGS sequence"/>
</dbReference>
<feature type="compositionally biased region" description="Basic and acidic residues" evidence="1">
    <location>
        <begin position="30"/>
        <end position="39"/>
    </location>
</feature>
<reference evidence="2 3" key="1">
    <citation type="journal article" date="2021" name="bioRxiv">
        <title>Chromosome-scale and haplotype-resolved genome assembly of a tetraploid potato cultivar.</title>
        <authorList>
            <person name="Sun H."/>
            <person name="Jiao W.-B."/>
            <person name="Krause K."/>
            <person name="Campoy J.A."/>
            <person name="Goel M."/>
            <person name="Folz-Donahue K."/>
            <person name="Kukat C."/>
            <person name="Huettel B."/>
            <person name="Schneeberger K."/>
        </authorList>
    </citation>
    <scope>NUCLEOTIDE SEQUENCE [LARGE SCALE GENOMIC DNA]</scope>
    <source>
        <strain evidence="2">SolTubOtavaFocal</strain>
        <tissue evidence="2">Leaves</tissue>
    </source>
</reference>
<feature type="compositionally biased region" description="Basic and acidic residues" evidence="1">
    <location>
        <begin position="136"/>
        <end position="148"/>
    </location>
</feature>
<evidence type="ECO:0000313" key="2">
    <source>
        <dbReference type="EMBL" id="KAH0757844.1"/>
    </source>
</evidence>
<evidence type="ECO:0000313" key="3">
    <source>
        <dbReference type="Proteomes" id="UP000826656"/>
    </source>
</evidence>
<protein>
    <submittedName>
        <fullName evidence="2">Uncharacterized protein</fullName>
    </submittedName>
</protein>
<accession>A0ABQ7V198</accession>
<gene>
    <name evidence="2" type="ORF">KY290_021337</name>
</gene>
<organism evidence="2 3">
    <name type="scientific">Solanum tuberosum</name>
    <name type="common">Potato</name>
    <dbReference type="NCBI Taxonomy" id="4113"/>
    <lineage>
        <taxon>Eukaryota</taxon>
        <taxon>Viridiplantae</taxon>
        <taxon>Streptophyta</taxon>
        <taxon>Embryophyta</taxon>
        <taxon>Tracheophyta</taxon>
        <taxon>Spermatophyta</taxon>
        <taxon>Magnoliopsida</taxon>
        <taxon>eudicotyledons</taxon>
        <taxon>Gunneridae</taxon>
        <taxon>Pentapetalae</taxon>
        <taxon>asterids</taxon>
        <taxon>lamiids</taxon>
        <taxon>Solanales</taxon>
        <taxon>Solanaceae</taxon>
        <taxon>Solanoideae</taxon>
        <taxon>Solaneae</taxon>
        <taxon>Solanum</taxon>
    </lineage>
</organism>
<comment type="caution">
    <text evidence="2">The sequence shown here is derived from an EMBL/GenBank/DDBJ whole genome shotgun (WGS) entry which is preliminary data.</text>
</comment>
<proteinExistence type="predicted"/>
<feature type="region of interest" description="Disordered" evidence="1">
    <location>
        <begin position="1"/>
        <end position="39"/>
    </location>
</feature>
<name>A0ABQ7V198_SOLTU</name>
<sequence length="193" mass="22673">MPIETANKNSKRKNPERATPEEETSINQHIEYEQRRNNRLKDDTVDYAQQDNAILNEANSKDVDQQASKINEDQEHYDDVEERTFYLTRKFLKACLQRSKTKKLLHMVKNRSCNQMMTLLNSHSHMELTDSNLNNEEDRTQPHLKDTFDYDGTSTIKRGRSRQQRLGKKLRDKTFPSSKGRHSKQPTSSSDMQ</sequence>
<feature type="compositionally biased region" description="Basic residues" evidence="1">
    <location>
        <begin position="157"/>
        <end position="171"/>
    </location>
</feature>